<dbReference type="EMBL" id="SRLO01001280">
    <property type="protein sequence ID" value="TNN39436.1"/>
    <property type="molecule type" value="Genomic_DNA"/>
</dbReference>
<gene>
    <name evidence="2" type="ORF">EYF80_050400</name>
</gene>
<feature type="region of interest" description="Disordered" evidence="1">
    <location>
        <begin position="99"/>
        <end position="155"/>
    </location>
</feature>
<dbReference type="AlphaFoldDB" id="A0A4Z2FDX3"/>
<organism evidence="2 3">
    <name type="scientific">Liparis tanakae</name>
    <name type="common">Tanaka's snailfish</name>
    <dbReference type="NCBI Taxonomy" id="230148"/>
    <lineage>
        <taxon>Eukaryota</taxon>
        <taxon>Metazoa</taxon>
        <taxon>Chordata</taxon>
        <taxon>Craniata</taxon>
        <taxon>Vertebrata</taxon>
        <taxon>Euteleostomi</taxon>
        <taxon>Actinopterygii</taxon>
        <taxon>Neopterygii</taxon>
        <taxon>Teleostei</taxon>
        <taxon>Neoteleostei</taxon>
        <taxon>Acanthomorphata</taxon>
        <taxon>Eupercaria</taxon>
        <taxon>Perciformes</taxon>
        <taxon>Cottioidei</taxon>
        <taxon>Cottales</taxon>
        <taxon>Liparidae</taxon>
        <taxon>Liparis</taxon>
    </lineage>
</organism>
<keyword evidence="3" id="KW-1185">Reference proteome</keyword>
<accession>A0A4Z2FDX3</accession>
<proteinExistence type="predicted"/>
<comment type="caution">
    <text evidence="2">The sequence shown here is derived from an EMBL/GenBank/DDBJ whole genome shotgun (WGS) entry which is preliminary data.</text>
</comment>
<feature type="compositionally biased region" description="Basic and acidic residues" evidence="1">
    <location>
        <begin position="228"/>
        <end position="242"/>
    </location>
</feature>
<name>A0A4Z2FDX3_9TELE</name>
<feature type="region of interest" description="Disordered" evidence="1">
    <location>
        <begin position="170"/>
        <end position="242"/>
    </location>
</feature>
<protein>
    <submittedName>
        <fullName evidence="2">Uncharacterized protein</fullName>
    </submittedName>
</protein>
<evidence type="ECO:0000256" key="1">
    <source>
        <dbReference type="SAM" id="MobiDB-lite"/>
    </source>
</evidence>
<reference evidence="2 3" key="1">
    <citation type="submission" date="2019-03" db="EMBL/GenBank/DDBJ databases">
        <title>First draft genome of Liparis tanakae, snailfish: a comprehensive survey of snailfish specific genes.</title>
        <authorList>
            <person name="Kim W."/>
            <person name="Song I."/>
            <person name="Jeong J.-H."/>
            <person name="Kim D."/>
            <person name="Kim S."/>
            <person name="Ryu S."/>
            <person name="Song J.Y."/>
            <person name="Lee S.K."/>
        </authorList>
    </citation>
    <scope>NUCLEOTIDE SEQUENCE [LARGE SCALE GENOMIC DNA]</scope>
    <source>
        <tissue evidence="2">Muscle</tissue>
    </source>
</reference>
<evidence type="ECO:0000313" key="2">
    <source>
        <dbReference type="EMBL" id="TNN39436.1"/>
    </source>
</evidence>
<sequence length="242" mass="25442">MSDGRRGYGCVVKSSSHIQVTSIDDATLHTIMRFAGVPLEAATSSSTSFLTCLRLPLRSMDTLSSEPSSAAGRAGGVAQPNEALQDVCFVVAEASAPGCRSVPDPTPVESGMSERESAGPRGSEASTPATPADQMVPRTWRGLSGPSRLRQHAVCSPVGAARVRLRRDGTAANARSGPESPADPPRGLGLSTHHLHHTSRSPRADNGNTRFDTEERRIGSLTSVEGSQKARDEALRGNSDEC</sequence>
<evidence type="ECO:0000313" key="3">
    <source>
        <dbReference type="Proteomes" id="UP000314294"/>
    </source>
</evidence>
<dbReference type="Proteomes" id="UP000314294">
    <property type="component" value="Unassembled WGS sequence"/>
</dbReference>